<protein>
    <submittedName>
        <fullName evidence="1">Uncharacterized protein</fullName>
    </submittedName>
</protein>
<evidence type="ECO:0000313" key="2">
    <source>
        <dbReference type="Proteomes" id="UP000315295"/>
    </source>
</evidence>
<accession>A0A540N9A1</accession>
<dbReference type="EMBL" id="VIEB01000083">
    <property type="protein sequence ID" value="TQE07622.1"/>
    <property type="molecule type" value="Genomic_DNA"/>
</dbReference>
<evidence type="ECO:0000313" key="1">
    <source>
        <dbReference type="EMBL" id="TQE07622.1"/>
    </source>
</evidence>
<comment type="caution">
    <text evidence="1">The sequence shown here is derived from an EMBL/GenBank/DDBJ whole genome shotgun (WGS) entry which is preliminary data.</text>
</comment>
<dbReference type="AlphaFoldDB" id="A0A540N9A1"/>
<name>A0A540N9A1_MALBA</name>
<organism evidence="1 2">
    <name type="scientific">Malus baccata</name>
    <name type="common">Siberian crab apple</name>
    <name type="synonym">Pyrus baccata</name>
    <dbReference type="NCBI Taxonomy" id="106549"/>
    <lineage>
        <taxon>Eukaryota</taxon>
        <taxon>Viridiplantae</taxon>
        <taxon>Streptophyta</taxon>
        <taxon>Embryophyta</taxon>
        <taxon>Tracheophyta</taxon>
        <taxon>Spermatophyta</taxon>
        <taxon>Magnoliopsida</taxon>
        <taxon>eudicotyledons</taxon>
        <taxon>Gunneridae</taxon>
        <taxon>Pentapetalae</taxon>
        <taxon>rosids</taxon>
        <taxon>fabids</taxon>
        <taxon>Rosales</taxon>
        <taxon>Rosaceae</taxon>
        <taxon>Amygdaloideae</taxon>
        <taxon>Maleae</taxon>
        <taxon>Malus</taxon>
    </lineage>
</organism>
<proteinExistence type="predicted"/>
<reference evidence="1 2" key="1">
    <citation type="journal article" date="2019" name="G3 (Bethesda)">
        <title>Sequencing of a Wild Apple (Malus baccata) Genome Unravels the Differences Between Cultivated and Wild Apple Species Regarding Disease Resistance and Cold Tolerance.</title>
        <authorList>
            <person name="Chen X."/>
        </authorList>
    </citation>
    <scope>NUCLEOTIDE SEQUENCE [LARGE SCALE GENOMIC DNA]</scope>
    <source>
        <strain evidence="2">cv. Shandingzi</strain>
        <tissue evidence="1">Leaves</tissue>
    </source>
</reference>
<sequence length="53" mass="6819">MMRQIITNFNINVEDSVWREKFKDWKYELHYYYKTYRFPNTTFTSHSKNFWRG</sequence>
<dbReference type="Proteomes" id="UP000315295">
    <property type="component" value="Unassembled WGS sequence"/>
</dbReference>
<keyword evidence="2" id="KW-1185">Reference proteome</keyword>
<gene>
    <name evidence="1" type="ORF">C1H46_006765</name>
</gene>